<accession>A0A1D1XIZ9</accession>
<evidence type="ECO:0000256" key="2">
    <source>
        <dbReference type="SAM" id="MobiDB-lite"/>
    </source>
</evidence>
<sequence length="300" mass="34376">DDDDDDEEDSYLDEDEEQDTLQVEVVFDPPRSGDFQGVKLLLRGYLGDRQWDLSGFVDLILQQTKVGSVVKFERPGGEDDDDAHAEGVADDDDDVYAVISALNLGRYAGHQCIKELKKYLIEVCHNDTVKRKLQSMLEGELAHRTGLLVCERFANFPYKPVPPLYDALFKDISESTQKESTQEIRDSFRFKFYLLVTRVFMKKDASIGNRQSKFSSRKKNRNSNSHKGSCENDEPVIYPKAEDEIFHKLCSLSFTFNFPRKEQLVPPELKNYQLMGLVMLVESSNVPAFQNEVESFLTET</sequence>
<evidence type="ECO:0000313" key="4">
    <source>
        <dbReference type="EMBL" id="JAT60605.1"/>
    </source>
</evidence>
<dbReference type="Pfam" id="PF13862">
    <property type="entry name" value="BCCIP"/>
    <property type="match status" value="1"/>
</dbReference>
<dbReference type="PANTHER" id="PTHR13261">
    <property type="entry name" value="BRCA2 AND CDKN1A INTERACTING PROTEIN"/>
    <property type="match status" value="1"/>
</dbReference>
<proteinExistence type="inferred from homology"/>
<dbReference type="EMBL" id="GDJX01001290">
    <property type="protein sequence ID" value="JAT66646.1"/>
    <property type="molecule type" value="Transcribed_RNA"/>
</dbReference>
<reference evidence="3" key="1">
    <citation type="submission" date="2015-07" db="EMBL/GenBank/DDBJ databases">
        <title>Transcriptome Assembly of Anthurium amnicola.</title>
        <authorList>
            <person name="Suzuki J."/>
        </authorList>
    </citation>
    <scope>NUCLEOTIDE SEQUENCE</scope>
</reference>
<dbReference type="GO" id="GO:0005634">
    <property type="term" value="C:nucleus"/>
    <property type="evidence" value="ECO:0007669"/>
    <property type="project" value="TreeGrafter"/>
</dbReference>
<dbReference type="AlphaFoldDB" id="A0A1D1XIZ9"/>
<evidence type="ECO:0000313" key="5">
    <source>
        <dbReference type="EMBL" id="JAT66646.1"/>
    </source>
</evidence>
<feature type="compositionally biased region" description="Acidic residues" evidence="2">
    <location>
        <begin position="1"/>
        <end position="19"/>
    </location>
</feature>
<dbReference type="EMBL" id="GDJX01007331">
    <property type="protein sequence ID" value="JAT60605.1"/>
    <property type="molecule type" value="Transcribed_RNA"/>
</dbReference>
<evidence type="ECO:0000256" key="1">
    <source>
        <dbReference type="ARBA" id="ARBA00006781"/>
    </source>
</evidence>
<evidence type="ECO:0000313" key="3">
    <source>
        <dbReference type="EMBL" id="JAT42261.1"/>
    </source>
</evidence>
<name>A0A1D1XIZ9_9ARAE</name>
<gene>
    <name evidence="3" type="primary">At2g44510_6</name>
    <name evidence="4" type="synonym">At2g44510_1</name>
    <name evidence="5" type="synonym">At2g44510_3</name>
    <name evidence="4" type="ORF">g.100818</name>
    <name evidence="3" type="ORF">g.100824</name>
    <name evidence="5" type="ORF">g.100825</name>
</gene>
<feature type="non-terminal residue" evidence="3">
    <location>
        <position position="1"/>
    </location>
</feature>
<comment type="similarity">
    <text evidence="1">Belongs to the BCP1 family.</text>
</comment>
<dbReference type="PIRSF" id="PIRSF028983">
    <property type="entry name" value="BCP1"/>
    <property type="match status" value="1"/>
</dbReference>
<dbReference type="EMBL" id="GDJX01025675">
    <property type="protein sequence ID" value="JAT42261.1"/>
    <property type="molecule type" value="Transcribed_RNA"/>
</dbReference>
<dbReference type="PANTHER" id="PTHR13261:SF0">
    <property type="entry name" value="BRCA2 AND CDKN1A-INTERACTING PROTEIN"/>
    <property type="match status" value="1"/>
</dbReference>
<feature type="region of interest" description="Disordered" evidence="2">
    <location>
        <begin position="1"/>
        <end position="20"/>
    </location>
</feature>
<organism evidence="3">
    <name type="scientific">Anthurium amnicola</name>
    <dbReference type="NCBI Taxonomy" id="1678845"/>
    <lineage>
        <taxon>Eukaryota</taxon>
        <taxon>Viridiplantae</taxon>
        <taxon>Streptophyta</taxon>
        <taxon>Embryophyta</taxon>
        <taxon>Tracheophyta</taxon>
        <taxon>Spermatophyta</taxon>
        <taxon>Magnoliopsida</taxon>
        <taxon>Liliopsida</taxon>
        <taxon>Araceae</taxon>
        <taxon>Pothoideae</taxon>
        <taxon>Potheae</taxon>
        <taxon>Anthurium</taxon>
    </lineage>
</organism>
<feature type="region of interest" description="Disordered" evidence="2">
    <location>
        <begin position="211"/>
        <end position="233"/>
    </location>
</feature>
<dbReference type="InterPro" id="IPR025602">
    <property type="entry name" value="BCP1_family"/>
</dbReference>
<protein>
    <submittedName>
        <fullName evidence="3">Protein BCCIP</fullName>
    </submittedName>
</protein>